<dbReference type="InterPro" id="IPR051866">
    <property type="entry name" value="Intracell_Sig-Traffick_Protein"/>
</dbReference>
<name>A0A0N1IHN3_PAPMA</name>
<evidence type="ECO:0000313" key="1">
    <source>
        <dbReference type="EMBL" id="KPJ20850.1"/>
    </source>
</evidence>
<proteinExistence type="predicted"/>
<sequence>MQRTNETRQPILPTLIPYMVPLHAYIQTDDLIFLILTYAPGKKLFDYIKEYKSVLNTSNRQVNLENVFKEPVKKNEINDNNKNDSISQDINENNDLSVNDLVRNSQKLLQNVDRVLTEVGNENVENVKEMKGNDTEINDIETNLIKRALPDSAICCWAAQLLVAIEALHNCGVVCV</sequence>
<gene>
    <name evidence="1" type="ORF">RR48_00387</name>
</gene>
<organism evidence="1 2">
    <name type="scientific">Papilio machaon</name>
    <name type="common">Old World swallowtail butterfly</name>
    <dbReference type="NCBI Taxonomy" id="76193"/>
    <lineage>
        <taxon>Eukaryota</taxon>
        <taxon>Metazoa</taxon>
        <taxon>Ecdysozoa</taxon>
        <taxon>Arthropoda</taxon>
        <taxon>Hexapoda</taxon>
        <taxon>Insecta</taxon>
        <taxon>Pterygota</taxon>
        <taxon>Neoptera</taxon>
        <taxon>Endopterygota</taxon>
        <taxon>Lepidoptera</taxon>
        <taxon>Glossata</taxon>
        <taxon>Ditrysia</taxon>
        <taxon>Papilionoidea</taxon>
        <taxon>Papilionidae</taxon>
        <taxon>Papilioninae</taxon>
        <taxon>Papilio</taxon>
    </lineage>
</organism>
<protein>
    <recommendedName>
        <fullName evidence="3">Protein kinase domain-containing protein</fullName>
    </recommendedName>
</protein>
<evidence type="ECO:0000313" key="2">
    <source>
        <dbReference type="Proteomes" id="UP000053240"/>
    </source>
</evidence>
<dbReference type="AlphaFoldDB" id="A0A0N1IHN3"/>
<dbReference type="InParanoid" id="A0A0N1IHN3"/>
<dbReference type="SUPFAM" id="SSF56112">
    <property type="entry name" value="Protein kinase-like (PK-like)"/>
    <property type="match status" value="1"/>
</dbReference>
<dbReference type="STRING" id="76193.A0A0N1IHN3"/>
<dbReference type="InterPro" id="IPR011009">
    <property type="entry name" value="Kinase-like_dom_sf"/>
</dbReference>
<evidence type="ECO:0008006" key="3">
    <source>
        <dbReference type="Google" id="ProtNLM"/>
    </source>
</evidence>
<comment type="caution">
    <text evidence="1">The sequence shown here is derived from an EMBL/GenBank/DDBJ whole genome shotgun (WGS) entry which is preliminary data.</text>
</comment>
<accession>A0A0N1IHN3</accession>
<dbReference type="EMBL" id="LADJ01001652">
    <property type="protein sequence ID" value="KPJ20850.1"/>
    <property type="molecule type" value="Genomic_DNA"/>
</dbReference>
<keyword evidence="2" id="KW-1185">Reference proteome</keyword>
<reference evidence="1 2" key="1">
    <citation type="journal article" date="2015" name="Nat. Commun.">
        <title>Outbred genome sequencing and CRISPR/Cas9 gene editing in butterflies.</title>
        <authorList>
            <person name="Li X."/>
            <person name="Fan D."/>
            <person name="Zhang W."/>
            <person name="Liu G."/>
            <person name="Zhang L."/>
            <person name="Zhao L."/>
            <person name="Fang X."/>
            <person name="Chen L."/>
            <person name="Dong Y."/>
            <person name="Chen Y."/>
            <person name="Ding Y."/>
            <person name="Zhao R."/>
            <person name="Feng M."/>
            <person name="Zhu Y."/>
            <person name="Feng Y."/>
            <person name="Jiang X."/>
            <person name="Zhu D."/>
            <person name="Xiang H."/>
            <person name="Feng X."/>
            <person name="Li S."/>
            <person name="Wang J."/>
            <person name="Zhang G."/>
            <person name="Kronforst M.R."/>
            <person name="Wang W."/>
        </authorList>
    </citation>
    <scope>NUCLEOTIDE SEQUENCE [LARGE SCALE GENOMIC DNA]</scope>
    <source>
        <strain evidence="1">Ya'a_city_454_Pm</strain>
        <tissue evidence="1">Whole body</tissue>
    </source>
</reference>
<dbReference type="Proteomes" id="UP000053240">
    <property type="component" value="Unassembled WGS sequence"/>
</dbReference>
<dbReference type="PANTHER" id="PTHR15508">
    <property type="entry name" value="RIBOSOMAL PROTEIN S6 KINASE"/>
    <property type="match status" value="1"/>
</dbReference>
<dbReference type="PANTHER" id="PTHR15508:SF9">
    <property type="entry name" value="SORTING NEXIN-15"/>
    <property type="match status" value="1"/>
</dbReference>